<dbReference type="AlphaFoldDB" id="A0A382XCJ2"/>
<proteinExistence type="predicted"/>
<gene>
    <name evidence="1" type="ORF">METZ01_LOCUS421404</name>
</gene>
<evidence type="ECO:0000313" key="1">
    <source>
        <dbReference type="EMBL" id="SVD68550.1"/>
    </source>
</evidence>
<feature type="non-terminal residue" evidence="1">
    <location>
        <position position="37"/>
    </location>
</feature>
<sequence>MKKLIASVSLIGITLTLLFAADPAKTPQLTKAGHWKA</sequence>
<name>A0A382XCJ2_9ZZZZ</name>
<accession>A0A382XCJ2</accession>
<organism evidence="1">
    <name type="scientific">marine metagenome</name>
    <dbReference type="NCBI Taxonomy" id="408172"/>
    <lineage>
        <taxon>unclassified sequences</taxon>
        <taxon>metagenomes</taxon>
        <taxon>ecological metagenomes</taxon>
    </lineage>
</organism>
<reference evidence="1" key="1">
    <citation type="submission" date="2018-05" db="EMBL/GenBank/DDBJ databases">
        <authorList>
            <person name="Lanie J.A."/>
            <person name="Ng W.-L."/>
            <person name="Kazmierczak K.M."/>
            <person name="Andrzejewski T.M."/>
            <person name="Davidsen T.M."/>
            <person name="Wayne K.J."/>
            <person name="Tettelin H."/>
            <person name="Glass J.I."/>
            <person name="Rusch D."/>
            <person name="Podicherti R."/>
            <person name="Tsui H.-C.T."/>
            <person name="Winkler M.E."/>
        </authorList>
    </citation>
    <scope>NUCLEOTIDE SEQUENCE</scope>
</reference>
<protein>
    <submittedName>
        <fullName evidence="1">Uncharacterized protein</fullName>
    </submittedName>
</protein>
<dbReference type="EMBL" id="UINC01166541">
    <property type="protein sequence ID" value="SVD68550.1"/>
    <property type="molecule type" value="Genomic_DNA"/>
</dbReference>